<gene>
    <name evidence="1" type="ORF">OMM_09397</name>
</gene>
<sequence>MISKYHQDDPEIWSPKRIVQELSQVNFIQLCDALEKSFSLPKELTESLFLILRKRMVNKLEDIIKPGDHSAKKRWQNILKTPVCLTCLADYFHRQPEDNISNWTYKVQENIKKLLITEKWHEKPYEELLLDVIGK</sequence>
<accession>A0A1V1P4E5</accession>
<comment type="caution">
    <text evidence="1">The sequence shown here is derived from an EMBL/GenBank/DDBJ whole genome shotgun (WGS) entry which is preliminary data.</text>
</comment>
<dbReference type="Proteomes" id="UP000189670">
    <property type="component" value="Unassembled WGS sequence"/>
</dbReference>
<evidence type="ECO:0000313" key="1">
    <source>
        <dbReference type="EMBL" id="ETR69674.1"/>
    </source>
</evidence>
<evidence type="ECO:0000313" key="2">
    <source>
        <dbReference type="Proteomes" id="UP000189670"/>
    </source>
</evidence>
<organism evidence="1 2">
    <name type="scientific">Candidatus Magnetoglobus multicellularis str. Araruama</name>
    <dbReference type="NCBI Taxonomy" id="890399"/>
    <lineage>
        <taxon>Bacteria</taxon>
        <taxon>Pseudomonadati</taxon>
        <taxon>Thermodesulfobacteriota</taxon>
        <taxon>Desulfobacteria</taxon>
        <taxon>Desulfobacterales</taxon>
        <taxon>Desulfobacteraceae</taxon>
        <taxon>Candidatus Magnetoglobus</taxon>
    </lineage>
</organism>
<dbReference type="EMBL" id="ATBP01000587">
    <property type="protein sequence ID" value="ETR69674.1"/>
    <property type="molecule type" value="Genomic_DNA"/>
</dbReference>
<name>A0A1V1P4E5_9BACT</name>
<dbReference type="AlphaFoldDB" id="A0A1V1P4E5"/>
<protein>
    <submittedName>
        <fullName evidence="1">Uncharacterized protein</fullName>
    </submittedName>
</protein>
<proteinExistence type="predicted"/>
<reference evidence="2" key="1">
    <citation type="submission" date="2012-11" db="EMBL/GenBank/DDBJ databases">
        <authorList>
            <person name="Lucero-Rivera Y.E."/>
            <person name="Tovar-Ramirez D."/>
        </authorList>
    </citation>
    <scope>NUCLEOTIDE SEQUENCE [LARGE SCALE GENOMIC DNA]</scope>
    <source>
        <strain evidence="2">Araruama</strain>
    </source>
</reference>